<evidence type="ECO:0000256" key="1">
    <source>
        <dbReference type="ARBA" id="ARBA00004651"/>
    </source>
</evidence>
<feature type="transmembrane region" description="Helical" evidence="6">
    <location>
        <begin position="21"/>
        <end position="44"/>
    </location>
</feature>
<evidence type="ECO:0000256" key="5">
    <source>
        <dbReference type="ARBA" id="ARBA00023136"/>
    </source>
</evidence>
<dbReference type="Proteomes" id="UP000319213">
    <property type="component" value="Unassembled WGS sequence"/>
</dbReference>
<comment type="subcellular location">
    <subcellularLocation>
        <location evidence="1">Cell membrane</location>
        <topology evidence="1">Multi-pass membrane protein</topology>
    </subcellularLocation>
</comment>
<name>A0A543IYL5_9ACTN</name>
<dbReference type="AlphaFoldDB" id="A0A543IYL5"/>
<keyword evidence="3 6" id="KW-0812">Transmembrane</keyword>
<feature type="domain" description="Cardiolipin synthase N-terminal" evidence="7">
    <location>
        <begin position="33"/>
        <end position="76"/>
    </location>
</feature>
<reference evidence="8 9" key="1">
    <citation type="submission" date="2019-06" db="EMBL/GenBank/DDBJ databases">
        <title>Sequencing the genomes of 1000 actinobacteria strains.</title>
        <authorList>
            <person name="Klenk H.-P."/>
        </authorList>
    </citation>
    <scope>NUCLEOTIDE SEQUENCE [LARGE SCALE GENOMIC DNA]</scope>
    <source>
        <strain evidence="8 9">DSM 43186</strain>
    </source>
</reference>
<evidence type="ECO:0000256" key="3">
    <source>
        <dbReference type="ARBA" id="ARBA00022692"/>
    </source>
</evidence>
<proteinExistence type="predicted"/>
<keyword evidence="4 6" id="KW-1133">Transmembrane helix</keyword>
<evidence type="ECO:0000256" key="2">
    <source>
        <dbReference type="ARBA" id="ARBA00022475"/>
    </source>
</evidence>
<comment type="caution">
    <text evidence="8">The sequence shown here is derived from an EMBL/GenBank/DDBJ whole genome shotgun (WGS) entry which is preliminary data.</text>
</comment>
<protein>
    <submittedName>
        <fullName evidence="8">Phospholipase D-like protein</fullName>
    </submittedName>
</protein>
<organism evidence="8 9">
    <name type="scientific">Thermopolyspora flexuosa</name>
    <dbReference type="NCBI Taxonomy" id="103836"/>
    <lineage>
        <taxon>Bacteria</taxon>
        <taxon>Bacillati</taxon>
        <taxon>Actinomycetota</taxon>
        <taxon>Actinomycetes</taxon>
        <taxon>Streptosporangiales</taxon>
        <taxon>Streptosporangiaceae</taxon>
        <taxon>Thermopolyspora</taxon>
    </lineage>
</organism>
<evidence type="ECO:0000259" key="7">
    <source>
        <dbReference type="Pfam" id="PF13396"/>
    </source>
</evidence>
<sequence>MSTPVRRDRRIRWAELSRAERGALLGLIAVECALTSAAVVDLAFRKGRDVRGGRALWWLLIFVQPVGPIAYLLLGRRRPEPGPEPVRRRRGRR</sequence>
<dbReference type="Pfam" id="PF13396">
    <property type="entry name" value="PLDc_N"/>
    <property type="match status" value="1"/>
</dbReference>
<evidence type="ECO:0000256" key="6">
    <source>
        <dbReference type="SAM" id="Phobius"/>
    </source>
</evidence>
<evidence type="ECO:0000313" key="9">
    <source>
        <dbReference type="Proteomes" id="UP000319213"/>
    </source>
</evidence>
<dbReference type="EMBL" id="VFPQ01000001">
    <property type="protein sequence ID" value="TQM75647.1"/>
    <property type="molecule type" value="Genomic_DNA"/>
</dbReference>
<keyword evidence="5 6" id="KW-0472">Membrane</keyword>
<keyword evidence="2" id="KW-1003">Cell membrane</keyword>
<evidence type="ECO:0000256" key="4">
    <source>
        <dbReference type="ARBA" id="ARBA00022989"/>
    </source>
</evidence>
<dbReference type="GO" id="GO:0005886">
    <property type="term" value="C:plasma membrane"/>
    <property type="evidence" value="ECO:0007669"/>
    <property type="project" value="UniProtKB-SubCell"/>
</dbReference>
<dbReference type="InterPro" id="IPR027379">
    <property type="entry name" value="CLS_N"/>
</dbReference>
<keyword evidence="9" id="KW-1185">Reference proteome</keyword>
<dbReference type="RefSeq" id="WP_229788219.1">
    <property type="nucleotide sequence ID" value="NZ_BMPV01000001.1"/>
</dbReference>
<accession>A0A543IYL5</accession>
<feature type="transmembrane region" description="Helical" evidence="6">
    <location>
        <begin position="56"/>
        <end position="74"/>
    </location>
</feature>
<evidence type="ECO:0000313" key="8">
    <source>
        <dbReference type="EMBL" id="TQM75647.1"/>
    </source>
</evidence>
<gene>
    <name evidence="8" type="ORF">FHX40_2359</name>
</gene>